<proteinExistence type="predicted"/>
<evidence type="ECO:0000313" key="3">
    <source>
        <dbReference type="Proteomes" id="UP000815325"/>
    </source>
</evidence>
<feature type="compositionally biased region" description="Low complexity" evidence="1">
    <location>
        <begin position="70"/>
        <end position="79"/>
    </location>
</feature>
<name>A0ABQ7G2I8_DUNSA</name>
<dbReference type="Proteomes" id="UP000815325">
    <property type="component" value="Unassembled WGS sequence"/>
</dbReference>
<gene>
    <name evidence="2" type="ORF">DUNSADRAFT_17009</name>
</gene>
<accession>A0ABQ7G2I8</accession>
<dbReference type="EMBL" id="MU070243">
    <property type="protein sequence ID" value="KAF5828811.1"/>
    <property type="molecule type" value="Genomic_DNA"/>
</dbReference>
<sequence length="238" mass="26156">MQEEQEAGPPSSSQRLQSRGDAWQQPGVGPSQLHQPQQQQQQQQQQQEQEAGPSMSRKRHRHLEQREQDQQQQLEPSTQLQQNELQAAVTEATLSELLSSADALATWCSNRDQGRFTNSPGMFPPSSDGAAFLHRMMPQYAFNALCSPGLGTALRIHVVTRPCLRLGVNHGGNKRPLGGYLELLALYQLFALPLGDARGWGILSATMLDENNQGPLGPHTQSAEVLLSELTGNCCALE</sequence>
<feature type="region of interest" description="Disordered" evidence="1">
    <location>
        <begin position="1"/>
        <end position="79"/>
    </location>
</feature>
<reference evidence="2" key="1">
    <citation type="submission" date="2017-08" db="EMBL/GenBank/DDBJ databases">
        <authorList>
            <person name="Polle J.E."/>
            <person name="Barry K."/>
            <person name="Cushman J."/>
            <person name="Schmutz J."/>
            <person name="Tran D."/>
            <person name="Hathwaick L.T."/>
            <person name="Yim W.C."/>
            <person name="Jenkins J."/>
            <person name="Mckie-Krisberg Z.M."/>
            <person name="Prochnik S."/>
            <person name="Lindquist E."/>
            <person name="Dockter R.B."/>
            <person name="Adam C."/>
            <person name="Molina H."/>
            <person name="Bunkerborg J."/>
            <person name="Jin E."/>
            <person name="Buchheim M."/>
            <person name="Magnuson J."/>
        </authorList>
    </citation>
    <scope>NUCLEOTIDE SEQUENCE</scope>
    <source>
        <strain evidence="2">CCAP 19/18</strain>
    </source>
</reference>
<feature type="compositionally biased region" description="Low complexity" evidence="1">
    <location>
        <begin position="35"/>
        <end position="50"/>
    </location>
</feature>
<comment type="caution">
    <text evidence="2">The sequence shown here is derived from an EMBL/GenBank/DDBJ whole genome shotgun (WGS) entry which is preliminary data.</text>
</comment>
<evidence type="ECO:0000313" key="2">
    <source>
        <dbReference type="EMBL" id="KAF5828811.1"/>
    </source>
</evidence>
<keyword evidence="3" id="KW-1185">Reference proteome</keyword>
<evidence type="ECO:0000256" key="1">
    <source>
        <dbReference type="SAM" id="MobiDB-lite"/>
    </source>
</evidence>
<organism evidence="2 3">
    <name type="scientific">Dunaliella salina</name>
    <name type="common">Green alga</name>
    <name type="synonym">Protococcus salinus</name>
    <dbReference type="NCBI Taxonomy" id="3046"/>
    <lineage>
        <taxon>Eukaryota</taxon>
        <taxon>Viridiplantae</taxon>
        <taxon>Chlorophyta</taxon>
        <taxon>core chlorophytes</taxon>
        <taxon>Chlorophyceae</taxon>
        <taxon>CS clade</taxon>
        <taxon>Chlamydomonadales</taxon>
        <taxon>Dunaliellaceae</taxon>
        <taxon>Dunaliella</taxon>
    </lineage>
</organism>
<protein>
    <submittedName>
        <fullName evidence="2">Uncharacterized protein</fullName>
    </submittedName>
</protein>